<organism evidence="3">
    <name type="scientific">Oryza brachyantha</name>
    <name type="common">malo sina</name>
    <dbReference type="NCBI Taxonomy" id="4533"/>
    <lineage>
        <taxon>Eukaryota</taxon>
        <taxon>Viridiplantae</taxon>
        <taxon>Streptophyta</taxon>
        <taxon>Embryophyta</taxon>
        <taxon>Tracheophyta</taxon>
        <taxon>Spermatophyta</taxon>
        <taxon>Magnoliopsida</taxon>
        <taxon>Liliopsida</taxon>
        <taxon>Poales</taxon>
        <taxon>Poaceae</taxon>
        <taxon>BOP clade</taxon>
        <taxon>Oryzoideae</taxon>
        <taxon>Oryzeae</taxon>
        <taxon>Oryzinae</taxon>
        <taxon>Oryza</taxon>
    </lineage>
</organism>
<dbReference type="Gene3D" id="3.40.50.300">
    <property type="entry name" value="P-loop containing nucleotide triphosphate hydrolases"/>
    <property type="match status" value="1"/>
</dbReference>
<dbReference type="OMA" id="ESIHISH"/>
<dbReference type="Gramene" id="OB07G22290.1">
    <property type="protein sequence ID" value="OB07G22290.1"/>
    <property type="gene ID" value="OB07G22290"/>
</dbReference>
<dbReference type="InterPro" id="IPR032675">
    <property type="entry name" value="LRR_dom_sf"/>
</dbReference>
<proteinExistence type="predicted"/>
<dbReference type="Gene3D" id="3.80.10.10">
    <property type="entry name" value="Ribonuclease Inhibitor"/>
    <property type="match status" value="2"/>
</dbReference>
<name>J3MLE7_ORYBR</name>
<dbReference type="Pfam" id="PF00931">
    <property type="entry name" value="NB-ARC"/>
    <property type="match status" value="1"/>
</dbReference>
<dbReference type="Pfam" id="PF25019">
    <property type="entry name" value="LRR_R13L1-DRL21"/>
    <property type="match status" value="1"/>
</dbReference>
<evidence type="ECO:0000256" key="1">
    <source>
        <dbReference type="ARBA" id="ARBA00022614"/>
    </source>
</evidence>
<evidence type="ECO:0000313" key="4">
    <source>
        <dbReference type="Proteomes" id="UP000006038"/>
    </source>
</evidence>
<reference evidence="3" key="2">
    <citation type="submission" date="2013-04" db="UniProtKB">
        <authorList>
            <consortium name="EnsemblPlants"/>
        </authorList>
    </citation>
    <scope>IDENTIFICATION</scope>
</reference>
<dbReference type="AlphaFoldDB" id="J3MLE7"/>
<dbReference type="SUPFAM" id="SSF52058">
    <property type="entry name" value="L domain-like"/>
    <property type="match status" value="1"/>
</dbReference>
<dbReference type="InterPro" id="IPR002182">
    <property type="entry name" value="NB-ARC"/>
</dbReference>
<keyword evidence="4" id="KW-1185">Reference proteome</keyword>
<sequence length="841" mass="94730">MVAESLIVGIVGWFAGSGISTGLGKLRSIYEDHQELKDGAEKNLRKLSTLVHLVRERLREADRRVTAADANFKPSLLVIKGYVSEAEDLLDELEVKKILIKGEVSENLTMDDKCIKRLKTVSEKLDGSRADLESILGILKSHNNYEYLIGLHPRLSTTSKPVHGRDTQIEQLLDMVLHNKSNSVHPPESTEQEEAGGRSCMGHPRLILIQGAAGVGKTTLAQVIYNHHFVKEAFGIRGWVFVHKCAEGTICESVVQSFKAEQQHSSECNPASILEGKRFLLVLDDIQLNFLNIWAELSSILTKGKQGSIVLVTTRDHVAERMGKIIEKNDCISLPHLPESTLWTILKDHTLQEQENESLQSIGQKIAGKLHGLPLLAELIGPLLGQKLNVEHWTNVSDSIWWKYAVDRDNLAFPSVKIVCEYFTLPLKECLCYCSIFPSGYLFEKNRWMHKWMSNFAHQEGIESMKELFLDELISISFLKPVHWKNMYAMHDLLRESIDRDELYDATERGRGKRALDHHRIIYIKGCTLSLIHKIGQLTNLQELEEFHVSEKNQIVELGNLKKLGGQLCIANLEKVSLKDVAHKAELCRKTNLKTLELKWNNSIDPTSSDSDNCRTILEALEPPRELKELKIQGYRGSTFPKWAETNQDFKCLESIHISHCKNLGCLPPLGLIPNLKFLLLADLPSIEKIDDAFYGNYGTAFQSLEEITFQRMSACDGWSALERRKSMPQLKKVTIESCPKLKEAPLHCFRETLLELVLSDCGSILMGEGCLHGFRKLKHLRVCKYSGAINLSCPSLTSLSVLNVSNDGSKIDLGGGTEQLQNLRCLVINGEVLPSNKIKW</sequence>
<dbReference type="SUPFAM" id="SSF52540">
    <property type="entry name" value="P-loop containing nucleoside triphosphate hydrolases"/>
    <property type="match status" value="1"/>
</dbReference>
<dbReference type="PRINTS" id="PR00364">
    <property type="entry name" value="DISEASERSIST"/>
</dbReference>
<dbReference type="GO" id="GO:0043531">
    <property type="term" value="F:ADP binding"/>
    <property type="evidence" value="ECO:0007669"/>
    <property type="project" value="InterPro"/>
</dbReference>
<dbReference type="HOGENOM" id="CLU_000837_8_1_1"/>
<dbReference type="InterPro" id="IPR007110">
    <property type="entry name" value="Ig-like_dom"/>
</dbReference>
<reference evidence="3" key="1">
    <citation type="journal article" date="2013" name="Nat. Commun.">
        <title>Whole-genome sequencing of Oryza brachyantha reveals mechanisms underlying Oryza genome evolution.</title>
        <authorList>
            <person name="Chen J."/>
            <person name="Huang Q."/>
            <person name="Gao D."/>
            <person name="Wang J."/>
            <person name="Lang Y."/>
            <person name="Liu T."/>
            <person name="Li B."/>
            <person name="Bai Z."/>
            <person name="Luis Goicoechea J."/>
            <person name="Liang C."/>
            <person name="Chen C."/>
            <person name="Zhang W."/>
            <person name="Sun S."/>
            <person name="Liao Y."/>
            <person name="Zhang X."/>
            <person name="Yang L."/>
            <person name="Song C."/>
            <person name="Wang M."/>
            <person name="Shi J."/>
            <person name="Liu G."/>
            <person name="Liu J."/>
            <person name="Zhou H."/>
            <person name="Zhou W."/>
            <person name="Yu Q."/>
            <person name="An N."/>
            <person name="Chen Y."/>
            <person name="Cai Q."/>
            <person name="Wang B."/>
            <person name="Liu B."/>
            <person name="Min J."/>
            <person name="Huang Y."/>
            <person name="Wu H."/>
            <person name="Li Z."/>
            <person name="Zhang Y."/>
            <person name="Yin Y."/>
            <person name="Song W."/>
            <person name="Jiang J."/>
            <person name="Jackson S.A."/>
            <person name="Wing R.A."/>
            <person name="Wang J."/>
            <person name="Chen M."/>
        </authorList>
    </citation>
    <scope>NUCLEOTIDE SEQUENCE [LARGE SCALE GENOMIC DNA]</scope>
    <source>
        <strain evidence="3">cv. IRGC 101232</strain>
    </source>
</reference>
<accession>J3MLE7</accession>
<keyword evidence="1" id="KW-0433">Leucine-rich repeat</keyword>
<evidence type="ECO:0000259" key="2">
    <source>
        <dbReference type="PROSITE" id="PS50835"/>
    </source>
</evidence>
<dbReference type="eggNOG" id="KOG4658">
    <property type="taxonomic scope" value="Eukaryota"/>
</dbReference>
<dbReference type="InterPro" id="IPR027417">
    <property type="entry name" value="P-loop_NTPase"/>
</dbReference>
<dbReference type="EnsemblPlants" id="OB07G22290.1">
    <property type="protein sequence ID" value="OB07G22290.1"/>
    <property type="gene ID" value="OB07G22290"/>
</dbReference>
<dbReference type="Proteomes" id="UP000006038">
    <property type="component" value="Chromosome 7"/>
</dbReference>
<dbReference type="PANTHER" id="PTHR36766">
    <property type="entry name" value="PLANT BROAD-SPECTRUM MILDEW RESISTANCE PROTEIN RPW8"/>
    <property type="match status" value="1"/>
</dbReference>
<dbReference type="PROSITE" id="PS50835">
    <property type="entry name" value="IG_LIKE"/>
    <property type="match status" value="1"/>
</dbReference>
<dbReference type="STRING" id="4533.J3MLE7"/>
<dbReference type="PANTHER" id="PTHR36766:SF30">
    <property type="entry name" value="TIR-NBS TYPE DISEASE RESISTANCE PROTEIN-RELATED"/>
    <property type="match status" value="1"/>
</dbReference>
<feature type="domain" description="Ig-like" evidence="2">
    <location>
        <begin position="795"/>
        <end position="841"/>
    </location>
</feature>
<dbReference type="InterPro" id="IPR056789">
    <property type="entry name" value="LRR_R13L1-DRL21"/>
</dbReference>
<evidence type="ECO:0000313" key="3">
    <source>
        <dbReference type="EnsemblPlants" id="OB07G22290.1"/>
    </source>
</evidence>
<protein>
    <recommendedName>
        <fullName evidence="2">Ig-like domain-containing protein</fullName>
    </recommendedName>
</protein>